<proteinExistence type="predicted"/>
<protein>
    <submittedName>
        <fullName evidence="1">Uncharacterized protein</fullName>
    </submittedName>
</protein>
<comment type="caution">
    <text evidence="1">The sequence shown here is derived from an EMBL/GenBank/DDBJ whole genome shotgun (WGS) entry which is preliminary data.</text>
</comment>
<gene>
    <name evidence="1" type="ORF">GGR46_001190</name>
</gene>
<evidence type="ECO:0000313" key="2">
    <source>
        <dbReference type="Proteomes" id="UP000557392"/>
    </source>
</evidence>
<keyword evidence="2" id="KW-1185">Reference proteome</keyword>
<dbReference type="EMBL" id="JACIEH010000001">
    <property type="protein sequence ID" value="MBB4097657.1"/>
    <property type="molecule type" value="Genomic_DNA"/>
</dbReference>
<evidence type="ECO:0000313" key="1">
    <source>
        <dbReference type="EMBL" id="MBB4097657.1"/>
    </source>
</evidence>
<organism evidence="1 2">
    <name type="scientific">Sphingomonas kyeonggiensis</name>
    <dbReference type="NCBI Taxonomy" id="1268553"/>
    <lineage>
        <taxon>Bacteria</taxon>
        <taxon>Pseudomonadati</taxon>
        <taxon>Pseudomonadota</taxon>
        <taxon>Alphaproteobacteria</taxon>
        <taxon>Sphingomonadales</taxon>
        <taxon>Sphingomonadaceae</taxon>
        <taxon>Sphingomonas</taxon>
    </lineage>
</organism>
<dbReference type="RefSeq" id="WP_183995462.1">
    <property type="nucleotide sequence ID" value="NZ_JACIEH010000001.1"/>
</dbReference>
<reference evidence="1 2" key="1">
    <citation type="submission" date="2020-08" db="EMBL/GenBank/DDBJ databases">
        <title>Genomic Encyclopedia of Type Strains, Phase IV (KMG-IV): sequencing the most valuable type-strain genomes for metagenomic binning, comparative biology and taxonomic classification.</title>
        <authorList>
            <person name="Goeker M."/>
        </authorList>
    </citation>
    <scope>NUCLEOTIDE SEQUENCE [LARGE SCALE GENOMIC DNA]</scope>
    <source>
        <strain evidence="1 2">DSM 101806</strain>
    </source>
</reference>
<name>A0A7W6NVN3_9SPHN</name>
<sequence>MALTYHLARECLNNVDDAAGRFQIEGGKLSDAKKQPVGTYSIVRRISCGTQAFNTAQVWITLFFGKLPDTKIPPENITLHGSHDFNSGDGLGSVSAASSSFVAQIGKQYKSASSTGTIVIG</sequence>
<accession>A0A7W6NVN3</accession>
<dbReference type="Proteomes" id="UP000557392">
    <property type="component" value="Unassembled WGS sequence"/>
</dbReference>
<dbReference type="AlphaFoldDB" id="A0A7W6NVN3"/>